<proteinExistence type="predicted"/>
<evidence type="ECO:0000313" key="1">
    <source>
        <dbReference type="EMBL" id="PHJ23821.1"/>
    </source>
</evidence>
<dbReference type="Proteomes" id="UP000221165">
    <property type="component" value="Unassembled WGS sequence"/>
</dbReference>
<name>A0A2C6KIF3_9APIC</name>
<dbReference type="RefSeq" id="XP_067925495.1">
    <property type="nucleotide sequence ID" value="XM_068062531.1"/>
</dbReference>
<dbReference type="EMBL" id="MIGC01000987">
    <property type="protein sequence ID" value="PHJ23821.1"/>
    <property type="molecule type" value="Genomic_DNA"/>
</dbReference>
<dbReference type="GeneID" id="94425742"/>
<dbReference type="AlphaFoldDB" id="A0A2C6KIF3"/>
<gene>
    <name evidence="1" type="ORF">CSUI_002329</name>
</gene>
<sequence>MSCLTAMLEVSQLCISSPTACLRLSNVLPSSPLVSSLVQLPLPRLYHPLLHFLHALPRPRPISVVILSSVRLPLVLLPIKTQMNLHLPLPLVSFLLALLPLSRRDPPWRFPRLLSSLFQLLETRRRDTDGLSLTVFLPVKSAVETG</sequence>
<accession>A0A2C6KIF3</accession>
<protein>
    <submittedName>
        <fullName evidence="1">Uncharacterized protein</fullName>
    </submittedName>
</protein>
<reference evidence="1 2" key="1">
    <citation type="journal article" date="2017" name="Int. J. Parasitol.">
        <title>The genome of the protozoan parasite Cystoisospora suis and a reverse vaccinology approach to identify vaccine candidates.</title>
        <authorList>
            <person name="Palmieri N."/>
            <person name="Shrestha A."/>
            <person name="Ruttkowski B."/>
            <person name="Beck T."/>
            <person name="Vogl C."/>
            <person name="Tomley F."/>
            <person name="Blake D.P."/>
            <person name="Joachim A."/>
        </authorList>
    </citation>
    <scope>NUCLEOTIDE SEQUENCE [LARGE SCALE GENOMIC DNA]</scope>
    <source>
        <strain evidence="1 2">Wien I</strain>
    </source>
</reference>
<dbReference type="VEuPathDB" id="ToxoDB:CSUI_002329"/>
<comment type="caution">
    <text evidence="1">The sequence shown here is derived from an EMBL/GenBank/DDBJ whole genome shotgun (WGS) entry which is preliminary data.</text>
</comment>
<organism evidence="1 2">
    <name type="scientific">Cystoisospora suis</name>
    <dbReference type="NCBI Taxonomy" id="483139"/>
    <lineage>
        <taxon>Eukaryota</taxon>
        <taxon>Sar</taxon>
        <taxon>Alveolata</taxon>
        <taxon>Apicomplexa</taxon>
        <taxon>Conoidasida</taxon>
        <taxon>Coccidia</taxon>
        <taxon>Eucoccidiorida</taxon>
        <taxon>Eimeriorina</taxon>
        <taxon>Sarcocystidae</taxon>
        <taxon>Cystoisospora</taxon>
    </lineage>
</organism>
<evidence type="ECO:0000313" key="2">
    <source>
        <dbReference type="Proteomes" id="UP000221165"/>
    </source>
</evidence>
<keyword evidence="2" id="KW-1185">Reference proteome</keyword>